<dbReference type="Proteomes" id="UP001497525">
    <property type="component" value="Unassembled WGS sequence"/>
</dbReference>
<feature type="compositionally biased region" description="Acidic residues" evidence="1">
    <location>
        <begin position="173"/>
        <end position="186"/>
    </location>
</feature>
<feature type="region of interest" description="Disordered" evidence="1">
    <location>
        <begin position="169"/>
        <end position="204"/>
    </location>
</feature>
<feature type="compositionally biased region" description="Low complexity" evidence="1">
    <location>
        <begin position="187"/>
        <end position="204"/>
    </location>
</feature>
<feature type="compositionally biased region" description="Low complexity" evidence="1">
    <location>
        <begin position="105"/>
        <end position="123"/>
    </location>
</feature>
<sequence length="430" mass="47909">MQWGLYAETDTKPPAETREPYTLYDTLEKPGIEGDAGRRYYGYDTGYDPRYKEDERQPYGYHAQQYSPQHELKGPHGNPSEGLGKVDPSVQLPTLPPLKSEADVLGENGESNSSTSTPTTTVEPEPELSEVPLDEFYSKIEEDPYEAQLRALAAIESCRREQSIQIQSHFEPDLEFNETEVEEDNETTSSTVTPSSVKSGKTTPSNKLIPGSLLACVYRSVQQRCHVGSATSSFTSRYACEAVCEVVRDRMPQVANKLEDCRQPLVSCTERFVVFSVATSWPVEKSEPHADNLDSYPSKPNPQSRKTQTPTAYTASGEYCQECGKKRWWLKPLVGTNLFLLVDQNLPGSTTGSCRCRCQKRFRYGARIATDPSKPKPIRSRRNPPFPATCGIVKAAMENSSTCTDGEITTKISLHLMTCAAILQTYILLL</sequence>
<name>A0AAV2TG72_CALDB</name>
<gene>
    <name evidence="2" type="ORF">CDAUBV1_LOCUS9622</name>
</gene>
<organism evidence="2 3">
    <name type="scientific">Calicophoron daubneyi</name>
    <name type="common">Rumen fluke</name>
    <name type="synonym">Paramphistomum daubneyi</name>
    <dbReference type="NCBI Taxonomy" id="300641"/>
    <lineage>
        <taxon>Eukaryota</taxon>
        <taxon>Metazoa</taxon>
        <taxon>Spiralia</taxon>
        <taxon>Lophotrochozoa</taxon>
        <taxon>Platyhelminthes</taxon>
        <taxon>Trematoda</taxon>
        <taxon>Digenea</taxon>
        <taxon>Plagiorchiida</taxon>
        <taxon>Pronocephalata</taxon>
        <taxon>Paramphistomoidea</taxon>
        <taxon>Paramphistomidae</taxon>
        <taxon>Calicophoron</taxon>
    </lineage>
</organism>
<reference evidence="2" key="1">
    <citation type="submission" date="2024-06" db="EMBL/GenBank/DDBJ databases">
        <authorList>
            <person name="Liu X."/>
            <person name="Lenzi L."/>
            <person name="Haldenby T S."/>
            <person name="Uol C."/>
        </authorList>
    </citation>
    <scope>NUCLEOTIDE SEQUENCE</scope>
</reference>
<evidence type="ECO:0000313" key="3">
    <source>
        <dbReference type="Proteomes" id="UP001497525"/>
    </source>
</evidence>
<feature type="compositionally biased region" description="Basic and acidic residues" evidence="1">
    <location>
        <begin position="9"/>
        <end position="19"/>
    </location>
</feature>
<feature type="compositionally biased region" description="Polar residues" evidence="1">
    <location>
        <begin position="301"/>
        <end position="311"/>
    </location>
</feature>
<feature type="compositionally biased region" description="Basic and acidic residues" evidence="1">
    <location>
        <begin position="26"/>
        <end position="38"/>
    </location>
</feature>
<accession>A0AAV2TG72</accession>
<proteinExistence type="predicted"/>
<protein>
    <submittedName>
        <fullName evidence="2">Uncharacterized protein</fullName>
    </submittedName>
</protein>
<feature type="region of interest" description="Disordered" evidence="1">
    <location>
        <begin position="286"/>
        <end position="311"/>
    </location>
</feature>
<evidence type="ECO:0000313" key="2">
    <source>
        <dbReference type="EMBL" id="CAL5135483.1"/>
    </source>
</evidence>
<evidence type="ECO:0000256" key="1">
    <source>
        <dbReference type="SAM" id="MobiDB-lite"/>
    </source>
</evidence>
<dbReference type="EMBL" id="CAXLJL010000267">
    <property type="protein sequence ID" value="CAL5135483.1"/>
    <property type="molecule type" value="Genomic_DNA"/>
</dbReference>
<feature type="compositionally biased region" description="Basic and acidic residues" evidence="1">
    <location>
        <begin position="47"/>
        <end position="57"/>
    </location>
</feature>
<feature type="region of interest" description="Disordered" evidence="1">
    <location>
        <begin position="1"/>
        <end position="131"/>
    </location>
</feature>
<comment type="caution">
    <text evidence="2">The sequence shown here is derived from an EMBL/GenBank/DDBJ whole genome shotgun (WGS) entry which is preliminary data.</text>
</comment>
<dbReference type="AlphaFoldDB" id="A0AAV2TG72"/>